<feature type="transmembrane region" description="Helical" evidence="10">
    <location>
        <begin position="6"/>
        <end position="26"/>
    </location>
</feature>
<evidence type="ECO:0000256" key="3">
    <source>
        <dbReference type="ARBA" id="ARBA00022692"/>
    </source>
</evidence>
<evidence type="ECO:0000313" key="14">
    <source>
        <dbReference type="EMBL" id="QCO10397.1"/>
    </source>
</evidence>
<dbReference type="PANTHER" id="PTHR22777">
    <property type="entry name" value="HEMOLYSIN-RELATED"/>
    <property type="match status" value="1"/>
</dbReference>
<evidence type="ECO:0000313" key="15">
    <source>
        <dbReference type="Proteomes" id="UP000298774"/>
    </source>
</evidence>
<evidence type="ECO:0000256" key="8">
    <source>
        <dbReference type="PROSITE-ProRule" id="PRU00703"/>
    </source>
</evidence>
<dbReference type="RefSeq" id="WP_035677254.1">
    <property type="nucleotide sequence ID" value="NZ_CP012915.1"/>
</dbReference>
<dbReference type="SUPFAM" id="SSF56176">
    <property type="entry name" value="FAD-binding/transporter-associated domain-like"/>
    <property type="match status" value="1"/>
</dbReference>
<keyword evidence="4" id="KW-0677">Repeat</keyword>
<dbReference type="PROSITE" id="PS51846">
    <property type="entry name" value="CNNM"/>
    <property type="match status" value="1"/>
</dbReference>
<evidence type="ECO:0000256" key="6">
    <source>
        <dbReference type="ARBA" id="ARBA00023122"/>
    </source>
</evidence>
<dbReference type="SMART" id="SM01091">
    <property type="entry name" value="CorC_HlyC"/>
    <property type="match status" value="1"/>
</dbReference>
<dbReference type="PROSITE" id="PS51371">
    <property type="entry name" value="CBS"/>
    <property type="match status" value="2"/>
</dbReference>
<comment type="subcellular location">
    <subcellularLocation>
        <location evidence="1">Membrane</location>
        <topology evidence="1">Multi-pass membrane protein</topology>
    </subcellularLocation>
</comment>
<evidence type="ECO:0000313" key="16">
    <source>
        <dbReference type="Proteomes" id="UP001277471"/>
    </source>
</evidence>
<keyword evidence="5 9" id="KW-1133">Transmembrane helix</keyword>
<evidence type="ECO:0000259" key="12">
    <source>
        <dbReference type="PROSITE" id="PS51846"/>
    </source>
</evidence>
<evidence type="ECO:0000313" key="13">
    <source>
        <dbReference type="EMBL" id="MDX5951630.1"/>
    </source>
</evidence>
<dbReference type="PANTHER" id="PTHR22777:SF17">
    <property type="entry name" value="UPF0053 PROTEIN SLL0260"/>
    <property type="match status" value="1"/>
</dbReference>
<dbReference type="Pfam" id="PF00571">
    <property type="entry name" value="CBS"/>
    <property type="match status" value="2"/>
</dbReference>
<reference evidence="13 16" key="2">
    <citation type="submission" date="2023-11" db="EMBL/GenBank/DDBJ databases">
        <title>MicrobeMod: A computational toolkit for identifying prokaryotic methylation and restriction-modification with nanopore sequencing.</title>
        <authorList>
            <person name="Crits-Christoph A."/>
            <person name="Kang S.C."/>
            <person name="Lee H."/>
            <person name="Ostrov N."/>
        </authorList>
    </citation>
    <scope>NUCLEOTIDE SEQUENCE [LARGE SCALE GENOMIC DNA]</scope>
    <source>
        <strain evidence="13 16">ATCC 29145</strain>
    </source>
</reference>
<evidence type="ECO:0000256" key="9">
    <source>
        <dbReference type="PROSITE-ProRule" id="PRU01193"/>
    </source>
</evidence>
<protein>
    <submittedName>
        <fullName evidence="13">Hemolysin family protein</fullName>
    </submittedName>
    <submittedName>
        <fullName evidence="14">HlyC/CorC family transporter</fullName>
    </submittedName>
</protein>
<dbReference type="Pfam" id="PF01595">
    <property type="entry name" value="CNNM"/>
    <property type="match status" value="1"/>
</dbReference>
<dbReference type="InterPro" id="IPR044751">
    <property type="entry name" value="Ion_transp-like_CBS"/>
</dbReference>
<feature type="domain" description="CNNM transmembrane" evidence="12">
    <location>
        <begin position="1"/>
        <end position="200"/>
    </location>
</feature>
<gene>
    <name evidence="14" type="ORF">D3868_14900</name>
    <name evidence="13" type="ORF">SIM66_10550</name>
</gene>
<sequence length="437" mass="47360">MIWEVLVIILLILLNAFFAMSEMALVSSRRARLQQMAEETRSKGARAALKLSEDPGNFLSTVQVGITLIGIIAGAYGGATLADRLGTVLDANVSWIAPYGQQVGFALVVAAITYLSLIVGELVPKRMALVNAERIAAGVAGPMSVLSRIAMPLVWLLGVSTEGLMKLLRLPTAREQTVTEEEVKSLIKEGTQTGVFEPAERQMIEGVFRLSDRTARSIMTPRPDLVWIDLNDPPDAIAKEIQASGYSRFLVCRGDVDEVQGIVSSKALLNQALQGRSFDLRDAMVDPLIVHDGTPVLRLLELFKQASIHMAVVVDEYGSVEGIATVTDIMEAIAGELPEQGQEGDGFAVQREDGSWLVDGMTPVEEVESLVGVKGLKGEGDYHTIAGFMLDRLGHVPTAAEHFHWNGLRFEVVDMDGRRIDKVLIQNQDEAETGAGA</sequence>
<evidence type="ECO:0000256" key="4">
    <source>
        <dbReference type="ARBA" id="ARBA00022737"/>
    </source>
</evidence>
<organism evidence="14 15">
    <name type="scientific">Azospirillum brasilense</name>
    <dbReference type="NCBI Taxonomy" id="192"/>
    <lineage>
        <taxon>Bacteria</taxon>
        <taxon>Pseudomonadati</taxon>
        <taxon>Pseudomonadota</taxon>
        <taxon>Alphaproteobacteria</taxon>
        <taxon>Rhodospirillales</taxon>
        <taxon>Azospirillaceae</taxon>
        <taxon>Azospirillum</taxon>
    </lineage>
</organism>
<feature type="domain" description="CBS" evidence="11">
    <location>
        <begin position="219"/>
        <end position="280"/>
    </location>
</feature>
<dbReference type="SUPFAM" id="SSF54631">
    <property type="entry name" value="CBS-domain pair"/>
    <property type="match status" value="1"/>
</dbReference>
<dbReference type="Gene3D" id="3.10.580.10">
    <property type="entry name" value="CBS-domain"/>
    <property type="match status" value="1"/>
</dbReference>
<dbReference type="GO" id="GO:0005886">
    <property type="term" value="C:plasma membrane"/>
    <property type="evidence" value="ECO:0007669"/>
    <property type="project" value="TreeGrafter"/>
</dbReference>
<evidence type="ECO:0000256" key="10">
    <source>
        <dbReference type="SAM" id="Phobius"/>
    </source>
</evidence>
<evidence type="ECO:0000256" key="2">
    <source>
        <dbReference type="ARBA" id="ARBA00006446"/>
    </source>
</evidence>
<dbReference type="InterPro" id="IPR000644">
    <property type="entry name" value="CBS_dom"/>
</dbReference>
<dbReference type="EMBL" id="JAWXYC010000003">
    <property type="protein sequence ID" value="MDX5951630.1"/>
    <property type="molecule type" value="Genomic_DNA"/>
</dbReference>
<keyword evidence="3 9" id="KW-0812">Transmembrane</keyword>
<evidence type="ECO:0000256" key="5">
    <source>
        <dbReference type="ARBA" id="ARBA00022989"/>
    </source>
</evidence>
<comment type="similarity">
    <text evidence="2">Belongs to the UPF0053 family. Hemolysin C subfamily.</text>
</comment>
<dbReference type="Gene3D" id="3.30.465.10">
    <property type="match status" value="1"/>
</dbReference>
<keyword evidence="7 9" id="KW-0472">Membrane</keyword>
<accession>A0A0P0F9J1</accession>
<feature type="transmembrane region" description="Helical" evidence="10">
    <location>
        <begin position="58"/>
        <end position="79"/>
    </location>
</feature>
<dbReference type="AlphaFoldDB" id="A0A0P0F9J1"/>
<dbReference type="GO" id="GO:0050660">
    <property type="term" value="F:flavin adenine dinucleotide binding"/>
    <property type="evidence" value="ECO:0007669"/>
    <property type="project" value="InterPro"/>
</dbReference>
<evidence type="ECO:0000256" key="7">
    <source>
        <dbReference type="ARBA" id="ARBA00023136"/>
    </source>
</evidence>
<evidence type="ECO:0000259" key="11">
    <source>
        <dbReference type="PROSITE" id="PS51371"/>
    </source>
</evidence>
<dbReference type="CDD" id="cd04590">
    <property type="entry name" value="CBS_pair_CorC_HlyC_assoc"/>
    <property type="match status" value="1"/>
</dbReference>
<feature type="domain" description="CBS" evidence="11">
    <location>
        <begin position="283"/>
        <end position="339"/>
    </location>
</feature>
<dbReference type="InterPro" id="IPR036318">
    <property type="entry name" value="FAD-bd_PCMH-like_sf"/>
</dbReference>
<proteinExistence type="inferred from homology"/>
<name>A0A0P0F9J1_AZOBR</name>
<dbReference type="GeneID" id="56452786"/>
<dbReference type="Proteomes" id="UP001277471">
    <property type="component" value="Unassembled WGS sequence"/>
</dbReference>
<geneLocation type="plasmid" evidence="14 15">
    <name>p1</name>
</geneLocation>
<feature type="transmembrane region" description="Helical" evidence="10">
    <location>
        <begin position="135"/>
        <end position="158"/>
    </location>
</feature>
<dbReference type="InterPro" id="IPR005170">
    <property type="entry name" value="Transptr-assoc_dom"/>
</dbReference>
<dbReference type="InterPro" id="IPR016169">
    <property type="entry name" value="FAD-bd_PCMH_sub2"/>
</dbReference>
<keyword evidence="16" id="KW-1185">Reference proteome</keyword>
<keyword evidence="6 8" id="KW-0129">CBS domain</keyword>
<reference evidence="14 15" key="1">
    <citation type="submission" date="2018-09" db="EMBL/GenBank/DDBJ databases">
        <title>Whole genome based analysis of evolution and adaptive divergence in Indian and Brazilian strains of Azospirillum brasilense.</title>
        <authorList>
            <person name="Singh C."/>
            <person name="Tripathi A.K."/>
        </authorList>
    </citation>
    <scope>NUCLEOTIDE SEQUENCE [LARGE SCALE GENOMIC DNA]</scope>
    <source>
        <strain evidence="14 15">MTCC4038</strain>
        <plasmid evidence="14 15">p1</plasmid>
    </source>
</reference>
<dbReference type="Proteomes" id="UP000298774">
    <property type="component" value="Plasmid p1"/>
</dbReference>
<dbReference type="InterPro" id="IPR046342">
    <property type="entry name" value="CBS_dom_sf"/>
</dbReference>
<dbReference type="SMART" id="SM00116">
    <property type="entry name" value="CBS"/>
    <property type="match status" value="2"/>
</dbReference>
<dbReference type="EMBL" id="CP032340">
    <property type="protein sequence ID" value="QCO10397.1"/>
    <property type="molecule type" value="Genomic_DNA"/>
</dbReference>
<dbReference type="Pfam" id="PF03471">
    <property type="entry name" value="CorC_HlyC"/>
    <property type="match status" value="1"/>
</dbReference>
<dbReference type="KEGG" id="abf:AMK58_14630"/>
<feature type="transmembrane region" description="Helical" evidence="10">
    <location>
        <begin position="99"/>
        <end position="123"/>
    </location>
</feature>
<keyword evidence="14" id="KW-0614">Plasmid</keyword>
<evidence type="ECO:0000256" key="1">
    <source>
        <dbReference type="ARBA" id="ARBA00004141"/>
    </source>
</evidence>
<dbReference type="InterPro" id="IPR002550">
    <property type="entry name" value="CNNM"/>
</dbReference>